<dbReference type="Gene3D" id="3.40.630.10">
    <property type="entry name" value="Zn peptidases"/>
    <property type="match status" value="1"/>
</dbReference>
<dbReference type="SUPFAM" id="SSF53187">
    <property type="entry name" value="Zn-dependent exopeptidases"/>
    <property type="match status" value="1"/>
</dbReference>
<dbReference type="Pfam" id="PF01546">
    <property type="entry name" value="Peptidase_M20"/>
    <property type="match status" value="1"/>
</dbReference>
<dbReference type="GO" id="GO:0006526">
    <property type="term" value="P:L-arginine biosynthetic process"/>
    <property type="evidence" value="ECO:0007669"/>
    <property type="project" value="UniProtKB-KW"/>
</dbReference>
<evidence type="ECO:0000313" key="12">
    <source>
        <dbReference type="Proteomes" id="UP000515276"/>
    </source>
</evidence>
<evidence type="ECO:0000259" key="10">
    <source>
        <dbReference type="Pfam" id="PF07687"/>
    </source>
</evidence>
<evidence type="ECO:0000256" key="1">
    <source>
        <dbReference type="ARBA" id="ARBA00004496"/>
    </source>
</evidence>
<dbReference type="Pfam" id="PF07687">
    <property type="entry name" value="M20_dimer"/>
    <property type="match status" value="1"/>
</dbReference>
<gene>
    <name evidence="11" type="primary">argE</name>
    <name evidence="11" type="ORF">HS968_02080</name>
</gene>
<evidence type="ECO:0000256" key="3">
    <source>
        <dbReference type="ARBA" id="ARBA00022490"/>
    </source>
</evidence>
<dbReference type="FunFam" id="3.30.70.360:FF:000003">
    <property type="entry name" value="Acetylornithine deacetylase"/>
    <property type="match status" value="1"/>
</dbReference>
<comment type="similarity">
    <text evidence="2">Belongs to the peptidase M20A family. ArgE subfamily.</text>
</comment>
<dbReference type="NCBIfam" id="NF003474">
    <property type="entry name" value="PRK05111.1"/>
    <property type="match status" value="1"/>
</dbReference>
<dbReference type="InterPro" id="IPR010169">
    <property type="entry name" value="AcOrn-deacetyl"/>
</dbReference>
<protein>
    <submittedName>
        <fullName evidence="11">Acetylornithine deacetylase</fullName>
        <ecNumber evidence="11">3.5.1.16</ecNumber>
    </submittedName>
</protein>
<evidence type="ECO:0000256" key="7">
    <source>
        <dbReference type="ARBA" id="ARBA00022801"/>
    </source>
</evidence>
<keyword evidence="4" id="KW-0055">Arginine biosynthesis</keyword>
<dbReference type="HAMAP" id="MF_01108">
    <property type="entry name" value="ArgE"/>
    <property type="match status" value="1"/>
</dbReference>
<dbReference type="EC" id="3.5.1.16" evidence="11"/>
<organism evidence="11 12">
    <name type="scientific">Pseudomonas berkeleyensis</name>
    <dbReference type="NCBI Taxonomy" id="2726956"/>
    <lineage>
        <taxon>Bacteria</taxon>
        <taxon>Pseudomonadati</taxon>
        <taxon>Pseudomonadota</taxon>
        <taxon>Gammaproteobacteria</taxon>
        <taxon>Pseudomonadales</taxon>
        <taxon>Pseudomonadaceae</taxon>
        <taxon>Pseudomonas</taxon>
    </lineage>
</organism>
<evidence type="ECO:0000256" key="2">
    <source>
        <dbReference type="ARBA" id="ARBA00005691"/>
    </source>
</evidence>
<dbReference type="AlphaFoldDB" id="A0A7G5DQ46"/>
<dbReference type="GO" id="GO:0008777">
    <property type="term" value="F:acetylornithine deacetylase activity"/>
    <property type="evidence" value="ECO:0007669"/>
    <property type="project" value="UniProtKB-EC"/>
</dbReference>
<dbReference type="InterPro" id="IPR036264">
    <property type="entry name" value="Bact_exopeptidase_dim_dom"/>
</dbReference>
<evidence type="ECO:0000256" key="9">
    <source>
        <dbReference type="ARBA" id="ARBA00023285"/>
    </source>
</evidence>
<accession>A0A7G5DQ46</accession>
<dbReference type="CDD" id="cd03894">
    <property type="entry name" value="M20_ArgE"/>
    <property type="match status" value="1"/>
</dbReference>
<keyword evidence="7 11" id="KW-0378">Hydrolase</keyword>
<keyword evidence="8" id="KW-0862">Zinc</keyword>
<keyword evidence="12" id="KW-1185">Reference proteome</keyword>
<proteinExistence type="inferred from homology"/>
<dbReference type="InterPro" id="IPR011650">
    <property type="entry name" value="Peptidase_M20_dimer"/>
</dbReference>
<dbReference type="RefSeq" id="WP_182369927.1">
    <property type="nucleotide sequence ID" value="NZ_CP059139.1"/>
</dbReference>
<dbReference type="PANTHER" id="PTHR43808">
    <property type="entry name" value="ACETYLORNITHINE DEACETYLASE"/>
    <property type="match status" value="1"/>
</dbReference>
<dbReference type="PANTHER" id="PTHR43808:SF1">
    <property type="entry name" value="ACETYLORNITHINE DEACETYLASE"/>
    <property type="match status" value="1"/>
</dbReference>
<keyword evidence="9" id="KW-0170">Cobalt</keyword>
<dbReference type="EMBL" id="CP059139">
    <property type="protein sequence ID" value="QMV63871.1"/>
    <property type="molecule type" value="Genomic_DNA"/>
</dbReference>
<dbReference type="InterPro" id="IPR002933">
    <property type="entry name" value="Peptidase_M20"/>
</dbReference>
<evidence type="ECO:0000256" key="4">
    <source>
        <dbReference type="ARBA" id="ARBA00022571"/>
    </source>
</evidence>
<evidence type="ECO:0000256" key="8">
    <source>
        <dbReference type="ARBA" id="ARBA00022833"/>
    </source>
</evidence>
<name>A0A7G5DQ46_9PSED</name>
<dbReference type="InterPro" id="IPR050072">
    <property type="entry name" value="Peptidase_M20A"/>
</dbReference>
<evidence type="ECO:0000256" key="5">
    <source>
        <dbReference type="ARBA" id="ARBA00022605"/>
    </source>
</evidence>
<keyword evidence="3" id="KW-0963">Cytoplasm</keyword>
<sequence>MPLPSLREQFSALIAAPSVSCTQPSLDMSNRAVIDLLATWLGELGFTCEIQQISPGKFNLLASRGTGPGGLVLAGHSDTVPYDESLWRSDPLCLSEQGDRWVGLGVCDMKGFFALVIEAVLPLLDQPFQQPLLILATCDEESSMAGARALADAGRPLGRAAVIGEPTGLKPIRLHKGVMMERIDILGQSGHSSDPALGHSALEAMQDVMGELRGLRAQWQREFNNPQFSVPQPTLNLGCIHGGDNPNRICGQCALEFDLRPLPGMDPELLREAIRGKLQPLALKHQVRIDYGPLFPAVPPFEQKADAELVRLAERLTGHTAQAVAFGTEAPYLQQLGCETLVLGPGDIDCAHQPGEYLELARIEPTVVILRQLIQHYCLTRSEDVQRR</sequence>
<keyword evidence="6" id="KW-0479">Metal-binding</keyword>
<feature type="domain" description="Peptidase M20 dimerisation" evidence="10">
    <location>
        <begin position="175"/>
        <end position="283"/>
    </location>
</feature>
<comment type="subcellular location">
    <subcellularLocation>
        <location evidence="1">Cytoplasm</location>
    </subcellularLocation>
</comment>
<evidence type="ECO:0000256" key="6">
    <source>
        <dbReference type="ARBA" id="ARBA00022723"/>
    </source>
</evidence>
<dbReference type="GO" id="GO:0005737">
    <property type="term" value="C:cytoplasm"/>
    <property type="evidence" value="ECO:0007669"/>
    <property type="project" value="UniProtKB-SubCell"/>
</dbReference>
<dbReference type="Gene3D" id="3.30.70.360">
    <property type="match status" value="1"/>
</dbReference>
<dbReference type="NCBIfam" id="TIGR01892">
    <property type="entry name" value="AcOrn-deacetyl"/>
    <property type="match status" value="1"/>
</dbReference>
<evidence type="ECO:0000313" key="11">
    <source>
        <dbReference type="EMBL" id="QMV63871.1"/>
    </source>
</evidence>
<reference evidence="11 12" key="1">
    <citation type="journal article" date="2020" name="G3 (Bethesda)">
        <title>CeMbio - The Caenorhabditis elegans Microbiome Resource.</title>
        <authorList>
            <person name="Dirksen P."/>
            <person name="Assie A."/>
            <person name="Zimmermann J."/>
            <person name="Zhang F."/>
            <person name="Tietje A.M."/>
            <person name="Marsh S.A."/>
            <person name="Felix M.A."/>
            <person name="Shapira M."/>
            <person name="Kaleta C."/>
            <person name="Schulenburg H."/>
            <person name="Samuel B."/>
        </authorList>
    </citation>
    <scope>NUCLEOTIDE SEQUENCE [LARGE SCALE GENOMIC DNA]</scope>
    <source>
        <strain evidence="11 12">MSPm1</strain>
    </source>
</reference>
<dbReference type="SUPFAM" id="SSF55031">
    <property type="entry name" value="Bacterial exopeptidase dimerisation domain"/>
    <property type="match status" value="1"/>
</dbReference>
<dbReference type="Proteomes" id="UP000515276">
    <property type="component" value="Chromosome"/>
</dbReference>
<dbReference type="GO" id="GO:0046872">
    <property type="term" value="F:metal ion binding"/>
    <property type="evidence" value="ECO:0007669"/>
    <property type="project" value="UniProtKB-KW"/>
</dbReference>
<keyword evidence="5" id="KW-0028">Amino-acid biosynthesis</keyword>